<dbReference type="Gene3D" id="2.60.40.10">
    <property type="entry name" value="Immunoglobulins"/>
    <property type="match status" value="2"/>
</dbReference>
<name>A0A6B3NKK1_9CYAN</name>
<proteinExistence type="predicted"/>
<accession>A0A6B3NKK1</accession>
<organism evidence="4">
    <name type="scientific">Symploca sp. SIO1C4</name>
    <dbReference type="NCBI Taxonomy" id="2607765"/>
    <lineage>
        <taxon>Bacteria</taxon>
        <taxon>Bacillati</taxon>
        <taxon>Cyanobacteriota</taxon>
        <taxon>Cyanophyceae</taxon>
        <taxon>Coleofasciculales</taxon>
        <taxon>Coleofasciculaceae</taxon>
        <taxon>Symploca</taxon>
    </lineage>
</organism>
<evidence type="ECO:0000313" key="4">
    <source>
        <dbReference type="EMBL" id="NER30141.1"/>
    </source>
</evidence>
<dbReference type="InterPro" id="IPR013783">
    <property type="entry name" value="Ig-like_fold"/>
</dbReference>
<evidence type="ECO:0000259" key="3">
    <source>
        <dbReference type="Pfam" id="PF07705"/>
    </source>
</evidence>
<comment type="caution">
    <text evidence="4">The sequence shown here is derived from an EMBL/GenBank/DDBJ whole genome shotgun (WGS) entry which is preliminary data.</text>
</comment>
<dbReference type="Pfam" id="PF01833">
    <property type="entry name" value="TIG"/>
    <property type="match status" value="1"/>
</dbReference>
<feature type="domain" description="IPT/TIG" evidence="2">
    <location>
        <begin position="161"/>
        <end position="222"/>
    </location>
</feature>
<feature type="domain" description="CARDB" evidence="3">
    <location>
        <begin position="262"/>
        <end position="351"/>
    </location>
</feature>
<dbReference type="InterPro" id="IPR002909">
    <property type="entry name" value="IPT_dom"/>
</dbReference>
<dbReference type="InterPro" id="IPR011635">
    <property type="entry name" value="CARDB"/>
</dbReference>
<protein>
    <recommendedName>
        <fullName evidence="5">CARDB domain-containing protein</fullName>
    </recommendedName>
</protein>
<dbReference type="AlphaFoldDB" id="A0A6B3NKK1"/>
<dbReference type="InterPro" id="IPR014756">
    <property type="entry name" value="Ig_E-set"/>
</dbReference>
<evidence type="ECO:0000259" key="2">
    <source>
        <dbReference type="Pfam" id="PF01833"/>
    </source>
</evidence>
<feature type="compositionally biased region" description="Basic and acidic residues" evidence="1">
    <location>
        <begin position="360"/>
        <end position="382"/>
    </location>
</feature>
<evidence type="ECO:0000256" key="1">
    <source>
        <dbReference type="SAM" id="MobiDB-lite"/>
    </source>
</evidence>
<dbReference type="SUPFAM" id="SSF81296">
    <property type="entry name" value="E set domains"/>
    <property type="match status" value="1"/>
</dbReference>
<dbReference type="EMBL" id="JAAHFQ010000494">
    <property type="protein sequence ID" value="NER30141.1"/>
    <property type="molecule type" value="Genomic_DNA"/>
</dbReference>
<dbReference type="Pfam" id="PF07705">
    <property type="entry name" value="CARDB"/>
    <property type="match status" value="1"/>
</dbReference>
<evidence type="ECO:0008006" key="5">
    <source>
        <dbReference type="Google" id="ProtNLM"/>
    </source>
</evidence>
<gene>
    <name evidence="4" type="ORF">F6J89_21595</name>
</gene>
<sequence length="391" mass="43778">MANQQDNTEWQLAEIVDAIAAEIDRAEDTLSLKSYARGKLMTIKQLKLDLAVDVRYSPEREILFRTAEPGKSSATVLKLDFAQVLESQLQGVRKDLSKPISTRSLTTLTGITKDEIKRLNRIAIYSVDDLERYTQTAAMLAEVSTKTGIPELKIRQCRELPFLSEVKPARGLPGSEVVIEGANLGDLDPNTEILFQGKPAEILEWGESRLRIKMPQVKGSGMLFAIIDGQTTNLLPWTAMAISTDKPTFDLAVRDISFTQKRHLITLEADLVNLGSKASGPFEVWWSISAPHIRTRPIIKKHGSLKPNQKSAEESIRLQIELGGGEYNVSFRVDPNNQHADLNRDNNTFTKTIQVLGVRKDSKETKDPRVVKDSRETKDPRITPRITNEPI</sequence>
<feature type="region of interest" description="Disordered" evidence="1">
    <location>
        <begin position="360"/>
        <end position="391"/>
    </location>
</feature>
<reference evidence="4" key="1">
    <citation type="submission" date="2019-11" db="EMBL/GenBank/DDBJ databases">
        <title>Genomic insights into an expanded diversity of filamentous marine cyanobacteria reveals the extraordinary biosynthetic potential of Moorea and Okeania.</title>
        <authorList>
            <person name="Ferreira Leao T."/>
            <person name="Wang M."/>
            <person name="Moss N."/>
            <person name="Da Silva R."/>
            <person name="Sanders J."/>
            <person name="Nurk S."/>
            <person name="Gurevich A."/>
            <person name="Humphrey G."/>
            <person name="Reher R."/>
            <person name="Zhu Q."/>
            <person name="Belda-Ferre P."/>
            <person name="Glukhov E."/>
            <person name="Rex R."/>
            <person name="Dorrestein P.C."/>
            <person name="Knight R."/>
            <person name="Pevzner P."/>
            <person name="Gerwick W.H."/>
            <person name="Gerwick L."/>
        </authorList>
    </citation>
    <scope>NUCLEOTIDE SEQUENCE</scope>
    <source>
        <strain evidence="4">SIO1C4</strain>
    </source>
</reference>